<evidence type="ECO:0000313" key="2">
    <source>
        <dbReference type="EMBL" id="SEU42524.1"/>
    </source>
</evidence>
<evidence type="ECO:0000256" key="1">
    <source>
        <dbReference type="SAM" id="SignalP"/>
    </source>
</evidence>
<keyword evidence="1" id="KW-0732">Signal</keyword>
<name>A0A1I0LPD6_9ACTN</name>
<gene>
    <name evidence="2" type="ORF">SAMN05421811_12068</name>
</gene>
<dbReference type="EMBL" id="FOHX01000020">
    <property type="protein sequence ID" value="SEU42524.1"/>
    <property type="molecule type" value="Genomic_DNA"/>
</dbReference>
<dbReference type="AlphaFoldDB" id="A0A1I0LPD6"/>
<proteinExistence type="predicted"/>
<dbReference type="RefSeq" id="WP_143082573.1">
    <property type="nucleotide sequence ID" value="NZ_FOHX01000020.1"/>
</dbReference>
<reference evidence="2 3" key="1">
    <citation type="submission" date="2016-10" db="EMBL/GenBank/DDBJ databases">
        <authorList>
            <person name="de Groot N.N."/>
        </authorList>
    </citation>
    <scope>NUCLEOTIDE SEQUENCE [LARGE SCALE GENOMIC DNA]</scope>
    <source>
        <strain evidence="2 3">CGMCC 4.5598</strain>
    </source>
</reference>
<dbReference type="Proteomes" id="UP000199361">
    <property type="component" value="Unassembled WGS sequence"/>
</dbReference>
<keyword evidence="3" id="KW-1185">Reference proteome</keyword>
<feature type="signal peptide" evidence="1">
    <location>
        <begin position="1"/>
        <end position="31"/>
    </location>
</feature>
<sequence length="95" mass="9472">MIRRVCAAAAVVTAVAGGAFLALPAAVPAYADVWPGGWFWATNGSANSDSSQSGNNFGDVATVNRGQGASTNVNNVNGIASTAAHGGIVVTYVFD</sequence>
<dbReference type="STRING" id="568860.SAMN05421811_12068"/>
<dbReference type="OrthoDB" id="3539684at2"/>
<evidence type="ECO:0000313" key="3">
    <source>
        <dbReference type="Proteomes" id="UP000199361"/>
    </source>
</evidence>
<accession>A0A1I0LPD6</accession>
<organism evidence="2 3">
    <name type="scientific">Nonomuraea wenchangensis</name>
    <dbReference type="NCBI Taxonomy" id="568860"/>
    <lineage>
        <taxon>Bacteria</taxon>
        <taxon>Bacillati</taxon>
        <taxon>Actinomycetota</taxon>
        <taxon>Actinomycetes</taxon>
        <taxon>Streptosporangiales</taxon>
        <taxon>Streptosporangiaceae</taxon>
        <taxon>Nonomuraea</taxon>
    </lineage>
</organism>
<feature type="chain" id="PRO_5011789735" evidence="1">
    <location>
        <begin position="32"/>
        <end position="95"/>
    </location>
</feature>
<protein>
    <submittedName>
        <fullName evidence="2">Uncharacterized protein</fullName>
    </submittedName>
</protein>